<dbReference type="Gene3D" id="3.40.1010.10">
    <property type="entry name" value="Cobalt-precorrin-4 Transmethylase, Domain 1"/>
    <property type="match status" value="1"/>
</dbReference>
<sequence length="294" mass="31406">MDPEVIAQGAWRQAAPALYVVATPLGNLADLSPRARAVLAGVDCIAAEDTRHSQRLLDAWGIRTPMLSAHEHNEQAAAQAIVARLSRGEHVALISDAGTPGICDPGARIVAAVRAAGFAAVPVPGPSAVIAALSVAGFVEPGFRFIGFLPPKQAARRKLLASLAAEEVPVACYEAPHRVRESVADMLEVLGGTRELFLARELTKRFEETVRLPLAQMPAWLEERPERTRGEFVLILGPGEAQAAREDEGRRVLARLTQAGVPFGEAVRLAAELTGASKNRLYAQGLARGREDED</sequence>
<dbReference type="InterPro" id="IPR053910">
    <property type="entry name" value="RsmI_HTH"/>
</dbReference>
<dbReference type="Pfam" id="PF23016">
    <property type="entry name" value="RsmI_C"/>
    <property type="match status" value="1"/>
</dbReference>
<dbReference type="PIRSF" id="PIRSF005917">
    <property type="entry name" value="MTase_YraL"/>
    <property type="match status" value="1"/>
</dbReference>
<dbReference type="InterPro" id="IPR008189">
    <property type="entry name" value="rRNA_ssu_MeTfrase_I"/>
</dbReference>
<dbReference type="CDD" id="cd11648">
    <property type="entry name" value="RsmI"/>
    <property type="match status" value="1"/>
</dbReference>
<dbReference type="EC" id="2.1.1.198" evidence="6"/>
<dbReference type="EMBL" id="CYHH01000001">
    <property type="protein sequence ID" value="CUB05187.1"/>
    <property type="molecule type" value="Genomic_DNA"/>
</dbReference>
<dbReference type="RefSeq" id="WP_055422620.1">
    <property type="nucleotide sequence ID" value="NZ_CYHH01000001.1"/>
</dbReference>
<dbReference type="PROSITE" id="PS01296">
    <property type="entry name" value="RSMI"/>
    <property type="match status" value="1"/>
</dbReference>
<keyword evidence="3 6" id="KW-0489">Methyltransferase</keyword>
<comment type="similarity">
    <text evidence="6">Belongs to the methyltransferase superfamily. RsmI family.</text>
</comment>
<dbReference type="Gene3D" id="3.30.950.10">
    <property type="entry name" value="Methyltransferase, Cobalt-precorrin-4 Transmethylase, Domain 2"/>
    <property type="match status" value="1"/>
</dbReference>
<keyword evidence="10" id="KW-1185">Reference proteome</keyword>
<dbReference type="GO" id="GO:0070677">
    <property type="term" value="F:rRNA (cytosine-2'-O-)-methyltransferase activity"/>
    <property type="evidence" value="ECO:0007669"/>
    <property type="project" value="UniProtKB-UniRule"/>
</dbReference>
<reference evidence="10" key="1">
    <citation type="submission" date="2015-08" db="EMBL/GenBank/DDBJ databases">
        <authorList>
            <person name="Babu N.S."/>
            <person name="Beckwith C.J."/>
            <person name="Beseler K.G."/>
            <person name="Brison A."/>
            <person name="Carone J.V."/>
            <person name="Caskin T.P."/>
            <person name="Diamond M."/>
            <person name="Durham M.E."/>
            <person name="Foxe J.M."/>
            <person name="Go M."/>
            <person name="Henderson B.A."/>
            <person name="Jones I.B."/>
            <person name="McGettigan J.A."/>
            <person name="Micheletti S.J."/>
            <person name="Nasrallah M.E."/>
            <person name="Ortiz D."/>
            <person name="Piller C.R."/>
            <person name="Privatt S.R."/>
            <person name="Schneider S.L."/>
            <person name="Sharp S."/>
            <person name="Smith T.C."/>
            <person name="Stanton J.D."/>
            <person name="Ullery H.E."/>
            <person name="Wilson R.J."/>
            <person name="Serrano M.G."/>
            <person name="Buck G."/>
            <person name="Lee V."/>
            <person name="Wang Y."/>
            <person name="Carvalho R."/>
            <person name="Voegtly L."/>
            <person name="Shi R."/>
            <person name="Duckworth R."/>
            <person name="Johnson A."/>
            <person name="Loviza R."/>
            <person name="Walstead R."/>
            <person name="Shah Z."/>
            <person name="Kiflezghi M."/>
            <person name="Wade K."/>
            <person name="Ball S.L."/>
            <person name="Bradley K.W."/>
            <person name="Asai D.J."/>
            <person name="Bowman C.A."/>
            <person name="Russell D.A."/>
            <person name="Pope W.H."/>
            <person name="Jacobs-Sera D."/>
            <person name="Hendrix R.W."/>
            <person name="Hatfull G.F."/>
        </authorList>
    </citation>
    <scope>NUCLEOTIDE SEQUENCE [LARGE SCALE GENOMIC DNA]</scope>
    <source>
        <strain evidence="10">JCM 19170</strain>
    </source>
</reference>
<dbReference type="GO" id="GO:0005737">
    <property type="term" value="C:cytoplasm"/>
    <property type="evidence" value="ECO:0007669"/>
    <property type="project" value="UniProtKB-SubCell"/>
</dbReference>
<name>A0A0K6IPG7_9PROT</name>
<dbReference type="PANTHER" id="PTHR46111:SF1">
    <property type="entry name" value="RIBOSOMAL RNA SMALL SUBUNIT METHYLTRANSFERASE I"/>
    <property type="match status" value="1"/>
</dbReference>
<dbReference type="PANTHER" id="PTHR46111">
    <property type="entry name" value="RIBOSOMAL RNA SMALL SUBUNIT METHYLTRANSFERASE I"/>
    <property type="match status" value="1"/>
</dbReference>
<dbReference type="AlphaFoldDB" id="A0A0K6IPG7"/>
<comment type="function">
    <text evidence="6">Catalyzes the 2'-O-methylation of the ribose of cytidine 1402 (C1402) in 16S rRNA.</text>
</comment>
<evidence type="ECO:0000256" key="6">
    <source>
        <dbReference type="HAMAP-Rule" id="MF_01877"/>
    </source>
</evidence>
<keyword evidence="4 6" id="KW-0808">Transferase</keyword>
<evidence type="ECO:0000256" key="5">
    <source>
        <dbReference type="ARBA" id="ARBA00022691"/>
    </source>
</evidence>
<dbReference type="Proteomes" id="UP000182108">
    <property type="component" value="Unassembled WGS sequence"/>
</dbReference>
<evidence type="ECO:0000256" key="3">
    <source>
        <dbReference type="ARBA" id="ARBA00022603"/>
    </source>
</evidence>
<dbReference type="OrthoDB" id="9809084at2"/>
<evidence type="ECO:0000313" key="9">
    <source>
        <dbReference type="EMBL" id="CUB05187.1"/>
    </source>
</evidence>
<dbReference type="Pfam" id="PF00590">
    <property type="entry name" value="TP_methylase"/>
    <property type="match status" value="1"/>
</dbReference>
<dbReference type="InterPro" id="IPR018063">
    <property type="entry name" value="SAM_MeTrfase_RsmI_CS"/>
</dbReference>
<evidence type="ECO:0000313" key="10">
    <source>
        <dbReference type="Proteomes" id="UP000182108"/>
    </source>
</evidence>
<comment type="subcellular location">
    <subcellularLocation>
        <location evidence="6">Cytoplasm</location>
    </subcellularLocation>
</comment>
<comment type="catalytic activity">
    <reaction evidence="6">
        <text>cytidine(1402) in 16S rRNA + S-adenosyl-L-methionine = 2'-O-methylcytidine(1402) in 16S rRNA + S-adenosyl-L-homocysteine + H(+)</text>
        <dbReference type="Rhea" id="RHEA:42924"/>
        <dbReference type="Rhea" id="RHEA-COMP:10285"/>
        <dbReference type="Rhea" id="RHEA-COMP:10286"/>
        <dbReference type="ChEBI" id="CHEBI:15378"/>
        <dbReference type="ChEBI" id="CHEBI:57856"/>
        <dbReference type="ChEBI" id="CHEBI:59789"/>
        <dbReference type="ChEBI" id="CHEBI:74495"/>
        <dbReference type="ChEBI" id="CHEBI:82748"/>
        <dbReference type="EC" id="2.1.1.198"/>
    </reaction>
</comment>
<dbReference type="SUPFAM" id="SSF53790">
    <property type="entry name" value="Tetrapyrrole methylase"/>
    <property type="match status" value="1"/>
</dbReference>
<feature type="domain" description="RsmI HTH" evidence="8">
    <location>
        <begin position="244"/>
        <end position="288"/>
    </location>
</feature>
<evidence type="ECO:0000256" key="2">
    <source>
        <dbReference type="ARBA" id="ARBA00022552"/>
    </source>
</evidence>
<dbReference type="FunFam" id="3.40.1010.10:FF:000007">
    <property type="entry name" value="Ribosomal RNA small subunit methyltransferase I"/>
    <property type="match status" value="1"/>
</dbReference>
<keyword evidence="2 6" id="KW-0698">rRNA processing</keyword>
<organism evidence="9 10">
    <name type="scientific">Tepidiphilus thermophilus</name>
    <dbReference type="NCBI Taxonomy" id="876478"/>
    <lineage>
        <taxon>Bacteria</taxon>
        <taxon>Pseudomonadati</taxon>
        <taxon>Pseudomonadota</taxon>
        <taxon>Hydrogenophilia</taxon>
        <taxon>Hydrogenophilales</taxon>
        <taxon>Hydrogenophilaceae</taxon>
        <taxon>Tepidiphilus</taxon>
    </lineage>
</organism>
<gene>
    <name evidence="6" type="primary">rsmI</name>
    <name evidence="9" type="ORF">Ga0061068_101248</name>
</gene>
<evidence type="ECO:0000259" key="8">
    <source>
        <dbReference type="Pfam" id="PF23016"/>
    </source>
</evidence>
<feature type="domain" description="Tetrapyrrole methylase" evidence="7">
    <location>
        <begin position="18"/>
        <end position="217"/>
    </location>
</feature>
<dbReference type="InterPro" id="IPR035996">
    <property type="entry name" value="4pyrrol_Methylase_sf"/>
</dbReference>
<protein>
    <recommendedName>
        <fullName evidence="6">Ribosomal RNA small subunit methyltransferase I</fullName>
        <ecNumber evidence="6">2.1.1.198</ecNumber>
    </recommendedName>
    <alternativeName>
        <fullName evidence="6">16S rRNA 2'-O-ribose C1402 methyltransferase</fullName>
    </alternativeName>
    <alternativeName>
        <fullName evidence="6">rRNA (cytidine-2'-O-)-methyltransferase RsmI</fullName>
    </alternativeName>
</protein>
<dbReference type="InterPro" id="IPR000878">
    <property type="entry name" value="4pyrrol_Mease"/>
</dbReference>
<keyword evidence="5 6" id="KW-0949">S-adenosyl-L-methionine</keyword>
<dbReference type="InterPro" id="IPR014777">
    <property type="entry name" value="4pyrrole_Mease_sub1"/>
</dbReference>
<proteinExistence type="inferred from homology"/>
<dbReference type="HAMAP" id="MF_01877">
    <property type="entry name" value="16SrRNA_methyltr_I"/>
    <property type="match status" value="1"/>
</dbReference>
<evidence type="ECO:0000259" key="7">
    <source>
        <dbReference type="Pfam" id="PF00590"/>
    </source>
</evidence>
<dbReference type="NCBIfam" id="TIGR00096">
    <property type="entry name" value="16S rRNA (cytidine(1402)-2'-O)-methyltransferase"/>
    <property type="match status" value="1"/>
</dbReference>
<accession>A0A0K6IPG7</accession>
<dbReference type="FunFam" id="3.30.950.10:FF:000002">
    <property type="entry name" value="Ribosomal RNA small subunit methyltransferase I"/>
    <property type="match status" value="1"/>
</dbReference>
<dbReference type="InterPro" id="IPR014776">
    <property type="entry name" value="4pyrrole_Mease_sub2"/>
</dbReference>
<evidence type="ECO:0000256" key="4">
    <source>
        <dbReference type="ARBA" id="ARBA00022679"/>
    </source>
</evidence>
<evidence type="ECO:0000256" key="1">
    <source>
        <dbReference type="ARBA" id="ARBA00022490"/>
    </source>
</evidence>
<keyword evidence="1 6" id="KW-0963">Cytoplasm</keyword>